<evidence type="ECO:0000313" key="4">
    <source>
        <dbReference type="EMBL" id="MCP1108885.1"/>
    </source>
</evidence>
<keyword evidence="5" id="KW-1185">Reference proteome</keyword>
<dbReference type="SMART" id="SM00028">
    <property type="entry name" value="TPR"/>
    <property type="match status" value="5"/>
</dbReference>
<organism evidence="4 5">
    <name type="scientific">Ohessyouella blattaphilus</name>
    <dbReference type="NCBI Taxonomy" id="2949333"/>
    <lineage>
        <taxon>Bacteria</taxon>
        <taxon>Bacillati</taxon>
        <taxon>Bacillota</taxon>
        <taxon>Clostridia</taxon>
        <taxon>Lachnospirales</taxon>
        <taxon>Lachnospiraceae</taxon>
        <taxon>Ohessyouella</taxon>
    </lineage>
</organism>
<name>A0ABT1EDV5_9FIRM</name>
<protein>
    <recommendedName>
        <fullName evidence="6">Tetratricopeptide repeat protein</fullName>
    </recommendedName>
</protein>
<dbReference type="EMBL" id="JAMZFV010000001">
    <property type="protein sequence ID" value="MCP1108885.1"/>
    <property type="molecule type" value="Genomic_DNA"/>
</dbReference>
<evidence type="ECO:0000313" key="5">
    <source>
        <dbReference type="Proteomes" id="UP001523565"/>
    </source>
</evidence>
<keyword evidence="2" id="KW-0802">TPR repeat</keyword>
<proteinExistence type="predicted"/>
<keyword evidence="3" id="KW-0472">Membrane</keyword>
<feature type="transmembrane region" description="Helical" evidence="3">
    <location>
        <begin position="229"/>
        <end position="253"/>
    </location>
</feature>
<accession>A0ABT1EDV5</accession>
<keyword evidence="3" id="KW-1133">Transmembrane helix</keyword>
<dbReference type="PANTHER" id="PTHR45586">
    <property type="entry name" value="TPR REPEAT-CONTAINING PROTEIN PA4667"/>
    <property type="match status" value="1"/>
</dbReference>
<comment type="caution">
    <text evidence="4">The sequence shown here is derived from an EMBL/GenBank/DDBJ whole genome shotgun (WGS) entry which is preliminary data.</text>
</comment>
<dbReference type="Gene3D" id="1.25.40.10">
    <property type="entry name" value="Tetratricopeptide repeat domain"/>
    <property type="match status" value="2"/>
</dbReference>
<dbReference type="Proteomes" id="UP001523565">
    <property type="component" value="Unassembled WGS sequence"/>
</dbReference>
<dbReference type="Pfam" id="PF13181">
    <property type="entry name" value="TPR_8"/>
    <property type="match status" value="1"/>
</dbReference>
<dbReference type="PANTHER" id="PTHR45586:SF1">
    <property type="entry name" value="LIPOPOLYSACCHARIDE ASSEMBLY PROTEIN B"/>
    <property type="match status" value="1"/>
</dbReference>
<sequence length="443" mass="49356">MEYTEKVIYQSNYWYNDGLKKANIRDLSGAITSLKRSLQFYSDNIAARNLLGLVYYGRGEVIEGLVEWILSANLRPEDNIAIHYIRTLQEDRDGLQIVNGAIKKYNLSLDLARQGSDDLAIIQLTQAVKEHPTFVKAYQLLALIYIRKGDKKEAKDCLRVAHSLDKTDERTLRYTHELTELGKEPNRVRRMPGLHVQKSKNAVSYANGNDTIIQPVLGAFKESTRLQTLLNIIVGAVIGVAVMLFLIMPGIIYNNQKDINKQILQFSEDIATKDTQINALKKELSVYVSDSDTNAANAATAETTRQSYEIVLSVYQHYQANDMSDFDMVSQLVNVLPDALGESTRAQYDEMVSAIYPRSIERMSVDGRSAFDAGNYPEAINQLKLVVGMDQSAEEGAIYLLLAEAYEKSGDNDNAKLAYETIAGNLGGTEAATTASAALERLQ</sequence>
<evidence type="ECO:0000256" key="2">
    <source>
        <dbReference type="ARBA" id="ARBA00022803"/>
    </source>
</evidence>
<dbReference type="Pfam" id="PF13432">
    <property type="entry name" value="TPR_16"/>
    <property type="match status" value="1"/>
</dbReference>
<evidence type="ECO:0008006" key="6">
    <source>
        <dbReference type="Google" id="ProtNLM"/>
    </source>
</evidence>
<keyword evidence="1" id="KW-0677">Repeat</keyword>
<dbReference type="InterPro" id="IPR051012">
    <property type="entry name" value="CellSynth/LPSAsmb/PSIAsmb"/>
</dbReference>
<dbReference type="RefSeq" id="WP_262067789.1">
    <property type="nucleotide sequence ID" value="NZ_JAMXOC010000001.1"/>
</dbReference>
<keyword evidence="3" id="KW-0812">Transmembrane</keyword>
<evidence type="ECO:0000256" key="1">
    <source>
        <dbReference type="ARBA" id="ARBA00022737"/>
    </source>
</evidence>
<evidence type="ECO:0000256" key="3">
    <source>
        <dbReference type="SAM" id="Phobius"/>
    </source>
</evidence>
<reference evidence="4 5" key="1">
    <citation type="journal article" date="2022" name="Genome Biol. Evol.">
        <title>Host diet, physiology and behaviors set the stage for Lachnospiraceae cladogenesis.</title>
        <authorList>
            <person name="Vera-Ponce De Leon A."/>
            <person name="Schneider M."/>
            <person name="Jahnes B.C."/>
            <person name="Sadowski V."/>
            <person name="Camuy-Velez L.A."/>
            <person name="Duan J."/>
            <person name="Sabree Z.L."/>
        </authorList>
    </citation>
    <scope>NUCLEOTIDE SEQUENCE [LARGE SCALE GENOMIC DNA]</scope>
    <source>
        <strain evidence="4 5">PAL227</strain>
    </source>
</reference>
<gene>
    <name evidence="4" type="ORF">NK118_01300</name>
</gene>
<dbReference type="InterPro" id="IPR019734">
    <property type="entry name" value="TPR_rpt"/>
</dbReference>
<dbReference type="InterPro" id="IPR011990">
    <property type="entry name" value="TPR-like_helical_dom_sf"/>
</dbReference>
<dbReference type="SUPFAM" id="SSF48452">
    <property type="entry name" value="TPR-like"/>
    <property type="match status" value="2"/>
</dbReference>